<reference evidence="2" key="1">
    <citation type="journal article" date="2015" name="Nature">
        <title>Complex archaea that bridge the gap between prokaryotes and eukaryotes.</title>
        <authorList>
            <person name="Spang A."/>
            <person name="Saw J.H."/>
            <person name="Jorgensen S.L."/>
            <person name="Zaremba-Niedzwiedzka K."/>
            <person name="Martijn J."/>
            <person name="Lind A.E."/>
            <person name="van Eijk R."/>
            <person name="Schleper C."/>
            <person name="Guy L."/>
            <person name="Ettema T.J."/>
        </authorList>
    </citation>
    <scope>NUCLEOTIDE SEQUENCE</scope>
</reference>
<dbReference type="PANTHER" id="PTHR30050">
    <property type="entry name" value="CHROMOSOMAL REPLICATION INITIATOR PROTEIN DNAA"/>
    <property type="match status" value="1"/>
</dbReference>
<feature type="domain" description="IstB-like ATP-binding" evidence="1">
    <location>
        <begin position="94"/>
        <end position="212"/>
    </location>
</feature>
<evidence type="ECO:0000313" key="2">
    <source>
        <dbReference type="EMBL" id="KKN70477.1"/>
    </source>
</evidence>
<protein>
    <recommendedName>
        <fullName evidence="1">IstB-like ATP-binding domain-containing protein</fullName>
    </recommendedName>
</protein>
<comment type="caution">
    <text evidence="2">The sequence shown here is derived from an EMBL/GenBank/DDBJ whole genome shotgun (WGS) entry which is preliminary data.</text>
</comment>
<proteinExistence type="predicted"/>
<organism evidence="2">
    <name type="scientific">marine sediment metagenome</name>
    <dbReference type="NCBI Taxonomy" id="412755"/>
    <lineage>
        <taxon>unclassified sequences</taxon>
        <taxon>metagenomes</taxon>
        <taxon>ecological metagenomes</taxon>
    </lineage>
</organism>
<dbReference type="InterPro" id="IPR002611">
    <property type="entry name" value="IstB_ATP-bd"/>
</dbReference>
<dbReference type="Gene3D" id="3.40.50.300">
    <property type="entry name" value="P-loop containing nucleotide triphosphate hydrolases"/>
    <property type="match status" value="1"/>
</dbReference>
<dbReference type="GO" id="GO:0005524">
    <property type="term" value="F:ATP binding"/>
    <property type="evidence" value="ECO:0007669"/>
    <property type="project" value="InterPro"/>
</dbReference>
<dbReference type="InterPro" id="IPR027417">
    <property type="entry name" value="P-loop_NTPase"/>
</dbReference>
<dbReference type="EMBL" id="LAZR01000402">
    <property type="protein sequence ID" value="KKN70477.1"/>
    <property type="molecule type" value="Genomic_DNA"/>
</dbReference>
<sequence length="236" mass="26898">MPAACFKCLEDQDRVRDGEFAERRREARIKYLKSVSGLGAKWVDASFDSFKTDLDSLHKMRKVQYKPAYLPAMRNCKNAIMDWGSKFQDHRKTGRSLVVLGDVGTGKNHLTSALINYVIENFFTRCLFTSVTQIFLELKDSFSRSDVSEKSILDKFTSVGLLVVNEVGLNAGTDYEFEKINYILNERIDQRLPFVLVSNLSSEQLALAVGDRLADRIAEHPVLNFKWPSFRPDGSR</sequence>
<dbReference type="AlphaFoldDB" id="A0A0F9T6D3"/>
<name>A0A0F9T6D3_9ZZZZ</name>
<dbReference type="Pfam" id="PF01695">
    <property type="entry name" value="IstB_IS21"/>
    <property type="match status" value="1"/>
</dbReference>
<gene>
    <name evidence="2" type="ORF">LCGC14_0430550</name>
</gene>
<evidence type="ECO:0000259" key="1">
    <source>
        <dbReference type="Pfam" id="PF01695"/>
    </source>
</evidence>
<accession>A0A0F9T6D3</accession>
<dbReference type="SUPFAM" id="SSF52540">
    <property type="entry name" value="P-loop containing nucleoside triphosphate hydrolases"/>
    <property type="match status" value="1"/>
</dbReference>
<dbReference type="GO" id="GO:0006260">
    <property type="term" value="P:DNA replication"/>
    <property type="evidence" value="ECO:0007669"/>
    <property type="project" value="TreeGrafter"/>
</dbReference>
<dbReference type="PANTHER" id="PTHR30050:SF4">
    <property type="entry name" value="ATP-BINDING PROTEIN RV3427C IN INSERTION SEQUENCE-RELATED"/>
    <property type="match status" value="1"/>
</dbReference>